<dbReference type="GO" id="GO:0009626">
    <property type="term" value="P:plant-type hypersensitive response"/>
    <property type="evidence" value="ECO:0007669"/>
    <property type="project" value="UniProtKB-ARBA"/>
</dbReference>
<dbReference type="OrthoDB" id="646178at2759"/>
<feature type="signal peptide" evidence="7">
    <location>
        <begin position="1"/>
        <end position="18"/>
    </location>
</feature>
<dbReference type="PANTHER" id="PTHR23155">
    <property type="entry name" value="DISEASE RESISTANCE PROTEIN RP"/>
    <property type="match status" value="1"/>
</dbReference>
<dbReference type="Pfam" id="PF18052">
    <property type="entry name" value="Rx_N"/>
    <property type="match status" value="1"/>
</dbReference>
<dbReference type="eggNOG" id="KOG4658">
    <property type="taxonomic scope" value="Eukaryota"/>
</dbReference>
<feature type="domain" description="Disease resistance protein winged helix" evidence="10">
    <location>
        <begin position="443"/>
        <end position="514"/>
    </location>
</feature>
<dbReference type="Pfam" id="PF23598">
    <property type="entry name" value="LRR_14"/>
    <property type="match status" value="1"/>
</dbReference>
<feature type="domain" description="Disease resistance N-terminal" evidence="9">
    <location>
        <begin position="27"/>
        <end position="101"/>
    </location>
</feature>
<dbReference type="HOGENOM" id="CLU_000837_25_4_1"/>
<dbReference type="EMBL" id="CM000782">
    <property type="protein sequence ID" value="AQK78483.1"/>
    <property type="molecule type" value="Genomic_DNA"/>
</dbReference>
<evidence type="ECO:0000313" key="14">
    <source>
        <dbReference type="EnsemblPlants" id="Zm00001eb261660_P001"/>
    </source>
</evidence>
<organism evidence="12">
    <name type="scientific">Zea mays</name>
    <name type="common">Maize</name>
    <dbReference type="NCBI Taxonomy" id="4577"/>
    <lineage>
        <taxon>Eukaryota</taxon>
        <taxon>Viridiplantae</taxon>
        <taxon>Streptophyta</taxon>
        <taxon>Embryophyta</taxon>
        <taxon>Tracheophyta</taxon>
        <taxon>Spermatophyta</taxon>
        <taxon>Magnoliopsida</taxon>
        <taxon>Liliopsida</taxon>
        <taxon>Poales</taxon>
        <taxon>Poaceae</taxon>
        <taxon>PACMAD clade</taxon>
        <taxon>Panicoideae</taxon>
        <taxon>Andropogonodae</taxon>
        <taxon>Andropogoneae</taxon>
        <taxon>Tripsacinae</taxon>
        <taxon>Zea</taxon>
    </lineage>
</organism>
<evidence type="ECO:0000259" key="10">
    <source>
        <dbReference type="Pfam" id="PF23559"/>
    </source>
</evidence>
<dbReference type="Gramene" id="Zm00001eb261660_T002">
    <property type="protein sequence ID" value="Zm00001eb261660_P002"/>
    <property type="gene ID" value="Zm00001eb261660"/>
</dbReference>
<dbReference type="PRINTS" id="PR00364">
    <property type="entry name" value="DISEASERSIST"/>
</dbReference>
<proteinExistence type="evidence at protein level"/>
<evidence type="ECO:0000256" key="5">
    <source>
        <dbReference type="ARBA" id="ARBA00022821"/>
    </source>
</evidence>
<evidence type="ECO:0000256" key="4">
    <source>
        <dbReference type="ARBA" id="ARBA00022741"/>
    </source>
</evidence>
<dbReference type="Gramene" id="Zm00001eb261660_T001">
    <property type="protein sequence ID" value="Zm00001eb261660_P001"/>
    <property type="gene ID" value="Zm00001eb261660"/>
</dbReference>
<evidence type="ECO:0000256" key="7">
    <source>
        <dbReference type="SAM" id="SignalP"/>
    </source>
</evidence>
<keyword evidence="2" id="KW-0433">Leucine-rich repeat</keyword>
<dbReference type="Gene3D" id="1.10.10.10">
    <property type="entry name" value="Winged helix-like DNA-binding domain superfamily/Winged helix DNA-binding domain"/>
    <property type="match status" value="1"/>
</dbReference>
<dbReference type="EMBL" id="CM000782">
    <property type="protein sequence ID" value="AQK78481.1"/>
    <property type="molecule type" value="Genomic_DNA"/>
</dbReference>
<reference evidence="13" key="3">
    <citation type="submission" date="2015-12" db="EMBL/GenBank/DDBJ databases">
        <title>Update maize B73 reference genome by single molecule sequencing technologies.</title>
        <authorList>
            <consortium name="Maize Genome Sequencing Project"/>
            <person name="Ware D."/>
        </authorList>
    </citation>
    <scope>NUCLEOTIDE SEQUENCE</scope>
    <source>
        <tissue evidence="13">Seedling</tissue>
    </source>
</reference>
<dbReference type="InterPro" id="IPR042197">
    <property type="entry name" value="Apaf_helical"/>
</dbReference>
<keyword evidence="5" id="KW-0611">Plant defense</keyword>
<evidence type="ECO:0000313" key="15">
    <source>
        <dbReference type="Proteomes" id="UP000007305"/>
    </source>
</evidence>
<dbReference type="PANTHER" id="PTHR23155:SF1232">
    <property type="entry name" value="OS09G0270700 PROTEIN"/>
    <property type="match status" value="1"/>
</dbReference>
<dbReference type="Pfam" id="PF23559">
    <property type="entry name" value="WHD_DRP"/>
    <property type="match status" value="1"/>
</dbReference>
<reference evidence="12" key="1">
    <citation type="journal article" date="2005" name="Proc. Natl. Acad. Sci. U.S.A.">
        <title>A maize resistance gene functions against bacterial streak disease in rice.</title>
        <authorList>
            <person name="Zhao B."/>
            <person name="Lin X."/>
            <person name="Poland J."/>
            <person name="Trick H."/>
            <person name="Leach J."/>
            <person name="Hulbert S."/>
        </authorList>
    </citation>
    <scope>NUCLEOTIDE SEQUENCE</scope>
</reference>
<dbReference type="CDD" id="cd14798">
    <property type="entry name" value="RX-CC_like"/>
    <property type="match status" value="1"/>
</dbReference>
<dbReference type="GO" id="GO:0002758">
    <property type="term" value="P:innate immune response-activating signaling pathway"/>
    <property type="evidence" value="ECO:0007669"/>
    <property type="project" value="UniProtKB-ARBA"/>
</dbReference>
<dbReference type="STRING" id="4577.Q5BMB3"/>
<dbReference type="InterPro" id="IPR036388">
    <property type="entry name" value="WH-like_DNA-bd_sf"/>
</dbReference>
<dbReference type="Proteomes" id="UP000007305">
    <property type="component" value="Chromosome 6"/>
</dbReference>
<reference evidence="14" key="5">
    <citation type="submission" date="2021-05" db="UniProtKB">
        <authorList>
            <consortium name="EnsemblPlants"/>
        </authorList>
    </citation>
    <scope>IDENTIFICATION</scope>
    <source>
        <strain evidence="14">cv. B73</strain>
    </source>
</reference>
<dbReference type="GO" id="GO:0043531">
    <property type="term" value="F:ADP binding"/>
    <property type="evidence" value="ECO:0007669"/>
    <property type="project" value="InterPro"/>
</dbReference>
<dbReference type="InterPro" id="IPR027417">
    <property type="entry name" value="P-loop_NTPase"/>
</dbReference>
<dbReference type="EnsemblPlants" id="Zm00001eb261660_T002">
    <property type="protein sequence ID" value="Zm00001eb261660_P002"/>
    <property type="gene ID" value="Zm00001eb261660"/>
</dbReference>
<dbReference type="FunFam" id="3.40.50.300:FF:001091">
    <property type="entry name" value="Probable disease resistance protein At1g61300"/>
    <property type="match status" value="1"/>
</dbReference>
<reference evidence="14" key="4">
    <citation type="submission" date="2019-07" db="EMBL/GenBank/DDBJ databases">
        <authorList>
            <person name="Seetharam A."/>
            <person name="Woodhouse M."/>
            <person name="Cannon E."/>
        </authorList>
    </citation>
    <scope>NUCLEOTIDE SEQUENCE [LARGE SCALE GENOMIC DNA]</scope>
    <source>
        <strain evidence="14">cv. B73</strain>
    </source>
</reference>
<dbReference type="PaxDb" id="4577-GRMZM2G334584_P01"/>
<dbReference type="GO" id="GO:0098542">
    <property type="term" value="P:defense response to other organism"/>
    <property type="evidence" value="ECO:0000318"/>
    <property type="project" value="GO_Central"/>
</dbReference>
<dbReference type="SUPFAM" id="SSF52540">
    <property type="entry name" value="P-loop containing nucleoside triphosphate hydrolases"/>
    <property type="match status" value="1"/>
</dbReference>
<evidence type="ECO:0000313" key="13">
    <source>
        <dbReference type="EMBL" id="AQK78481.1"/>
    </source>
</evidence>
<feature type="domain" description="NB-ARC" evidence="8">
    <location>
        <begin position="187"/>
        <end position="355"/>
    </location>
</feature>
<evidence type="ECO:0000256" key="3">
    <source>
        <dbReference type="ARBA" id="ARBA00022737"/>
    </source>
</evidence>
<keyword evidence="16" id="KW-1267">Proteomics identification</keyword>
<dbReference type="Gene3D" id="3.80.10.10">
    <property type="entry name" value="Ribonuclease Inhibitor"/>
    <property type="match status" value="1"/>
</dbReference>
<evidence type="ECO:0000259" key="9">
    <source>
        <dbReference type="Pfam" id="PF18052"/>
    </source>
</evidence>
<dbReference type="InterPro" id="IPR058922">
    <property type="entry name" value="WHD_DRP"/>
</dbReference>
<dbReference type="EnsemblPlants" id="Zm00001eb261660_T001">
    <property type="protein sequence ID" value="Zm00001eb261660_P001"/>
    <property type="gene ID" value="Zm00001eb261660"/>
</dbReference>
<dbReference type="InterPro" id="IPR044974">
    <property type="entry name" value="Disease_R_plants"/>
</dbReference>
<sequence length="905" mass="103334">MAEIAVLLVLKKIAIALAGETLSFAKPLLAKKSESVAALPDDMKLISNELELIRAFLKEIGRKGWKSEVIETWIGQVRRLAYDMEDTVDHFIYVVGTHDQMGSCWDYMKKIAKKPRRLVSLDEIASEIKKIKQELKQLSESRDRWTKPLDGGSGIPAGSYETEKEMYLPGHDYTISDEELAGIDENKQTLISSLKFEDPSLRIIAVWGMGGVGKSTLVNNVYKNEGSNFDCRAWVSISQSYRLEDIWKKMLTDLIGKDKIEFDLGTMDSAELREQLTKTLDKRQYLIILDDVWMANVFFKIKEVLVDNGLGSRVIITTRIEEVASLAKGSCKIKVEPLGVDDSWHVFCRKAFLKDENHICPPELRQCGINIVEKCDGLPLALVAIGSILSLRPKNVDEWKLFYDQLIWELHNNENLNRVEKIMNLSYKYLPDYLKNCFLYCAMFPEDYLIHRKRLIRLWIAEGFIEQKGACSLEDTAESYLKELIRRSMLHVAERNCFGRIKCIRMHDLVRELAIFQSKREGFSTTYGGNNEAVLVGSYSRRVAVLQCSKGIPSTIDPSRLRTLITFDTSRALSVWYSSISSKPKYLAVLDLSSLPIETIPNSIGELFNLRLLCLNKTKVKELPKSITKLQNLQTMSLENGELVKFPQGFSKLKKLRHLMVSRLQDVTFSGFKSWEAVEPFKGLWTLIELQTLYAITASEVLVAKLGNLSQLRRLIICDVRSNLCAQLCGSLSKLCQLSRLTIRACNEDEVLQLDHLTFPNPLQTLSLDGRLSEGTFKSPFFLNHGNGLLRLMLFYSQLSENPVPHLSELSNLTRLSLIKAYTGQELYFQAGWFLNLKELYLKNLSRLNQIDIQEGALASLERITMKHLPELREVPVGFRFLKSLKTIFFSDMHPEFESSFQKEM</sequence>
<dbReference type="IntAct" id="Q5BMB3">
    <property type="interactions" value="12"/>
</dbReference>
<keyword evidence="7" id="KW-0732">Signal</keyword>
<dbReference type="InterPro" id="IPR055414">
    <property type="entry name" value="LRR_R13L4/SHOC2-like"/>
</dbReference>
<feature type="chain" id="PRO_5011209753" evidence="7">
    <location>
        <begin position="19"/>
        <end position="905"/>
    </location>
</feature>
<dbReference type="EMBL" id="AY935244">
    <property type="protein sequence ID" value="AAX31149.1"/>
    <property type="molecule type" value="Genomic_DNA"/>
</dbReference>
<protein>
    <submittedName>
        <fullName evidence="12">RXO1 disease resistance protein</fullName>
    </submittedName>
</protein>
<comment type="similarity">
    <text evidence="1">Belongs to the disease resistance NB-LRR family.</text>
</comment>
<dbReference type="InterPro" id="IPR038005">
    <property type="entry name" value="RX-like_CC"/>
</dbReference>
<dbReference type="AlphaFoldDB" id="Q5BMB3"/>
<evidence type="ECO:0000259" key="8">
    <source>
        <dbReference type="Pfam" id="PF00931"/>
    </source>
</evidence>
<dbReference type="InterPro" id="IPR041118">
    <property type="entry name" value="Rx_N"/>
</dbReference>
<evidence type="ECO:0000256" key="1">
    <source>
        <dbReference type="ARBA" id="ARBA00008894"/>
    </source>
</evidence>
<name>Q5BMB3_MAIZE</name>
<dbReference type="Gene3D" id="3.40.50.300">
    <property type="entry name" value="P-loop containing nucleotide triphosphate hydrolases"/>
    <property type="match status" value="1"/>
</dbReference>
<dbReference type="InterPro" id="IPR032675">
    <property type="entry name" value="LRR_dom_sf"/>
</dbReference>
<reference evidence="15" key="2">
    <citation type="journal article" date="2009" name="Science">
        <title>The B73 maize genome: complexity, diversity, and dynamics.</title>
        <authorList>
            <person name="Schnable P.S."/>
            <person name="Ware D."/>
            <person name="Fulton R.S."/>
            <person name="Stein J.C."/>
            <person name="Wei F."/>
            <person name="Pasternak S."/>
            <person name="Liang C."/>
            <person name="Zhang J."/>
            <person name="Fulton L."/>
            <person name="Graves T.A."/>
            <person name="Minx P."/>
            <person name="Reily A.D."/>
            <person name="Courtney L."/>
            <person name="Kruchowski S.S."/>
            <person name="Tomlinson C."/>
            <person name="Strong C."/>
            <person name="Delehaunty K."/>
            <person name="Fronick C."/>
            <person name="Courtney B."/>
            <person name="Rock S.M."/>
            <person name="Belter E."/>
            <person name="Du F."/>
            <person name="Kim K."/>
            <person name="Abbott R.M."/>
            <person name="Cotton M."/>
            <person name="Levy A."/>
            <person name="Marchetto P."/>
            <person name="Ochoa K."/>
            <person name="Jackson S.M."/>
            <person name="Gillam B."/>
            <person name="Chen W."/>
            <person name="Yan L."/>
            <person name="Higginbotham J."/>
            <person name="Cardenas M."/>
            <person name="Waligorski J."/>
            <person name="Applebaum E."/>
            <person name="Phelps L."/>
            <person name="Falcone J."/>
            <person name="Kanchi K."/>
            <person name="Thane T."/>
            <person name="Scimone A."/>
            <person name="Thane N."/>
            <person name="Henke J."/>
            <person name="Wang T."/>
            <person name="Ruppert J."/>
            <person name="Shah N."/>
            <person name="Rotter K."/>
            <person name="Hodges J."/>
            <person name="Ingenthron E."/>
            <person name="Cordes M."/>
            <person name="Kohlberg S."/>
            <person name="Sgro J."/>
            <person name="Delgado B."/>
            <person name="Mead K."/>
            <person name="Chinwalla A."/>
            <person name="Leonard S."/>
            <person name="Crouse K."/>
            <person name="Collura K."/>
            <person name="Kudrna D."/>
            <person name="Currie J."/>
            <person name="He R."/>
            <person name="Angelova A."/>
            <person name="Rajasekar S."/>
            <person name="Mueller T."/>
            <person name="Lomeli R."/>
            <person name="Scara G."/>
            <person name="Ko A."/>
            <person name="Delaney K."/>
            <person name="Wissotski M."/>
            <person name="Lopez G."/>
            <person name="Campos D."/>
            <person name="Braidotti M."/>
            <person name="Ashley E."/>
            <person name="Golser W."/>
            <person name="Kim H."/>
            <person name="Lee S."/>
            <person name="Lin J."/>
            <person name="Dujmic Z."/>
            <person name="Kim W."/>
            <person name="Talag J."/>
            <person name="Zuccolo A."/>
            <person name="Fan C."/>
            <person name="Sebastian A."/>
            <person name="Kramer M."/>
            <person name="Spiegel L."/>
            <person name="Nascimento L."/>
            <person name="Zutavern T."/>
            <person name="Miller B."/>
            <person name="Ambroise C."/>
            <person name="Muller S."/>
            <person name="Spooner W."/>
            <person name="Narechania A."/>
            <person name="Ren L."/>
            <person name="Wei S."/>
            <person name="Kumari S."/>
            <person name="Faga B."/>
            <person name="Levy M.J."/>
            <person name="McMahan L."/>
            <person name="Van Buren P."/>
            <person name="Vaughn M.W."/>
            <person name="Ying K."/>
            <person name="Yeh C.-T."/>
            <person name="Emrich S.J."/>
            <person name="Jia Y."/>
            <person name="Kalyanaraman A."/>
            <person name="Hsia A.-P."/>
            <person name="Barbazuk W.B."/>
            <person name="Baucom R.S."/>
            <person name="Brutnell T.P."/>
            <person name="Carpita N.C."/>
            <person name="Chaparro C."/>
            <person name="Chia J.-M."/>
            <person name="Deragon J.-M."/>
            <person name="Estill J.C."/>
            <person name="Fu Y."/>
            <person name="Jeddeloh J.A."/>
            <person name="Han Y."/>
            <person name="Lee H."/>
            <person name="Li P."/>
            <person name="Lisch D.R."/>
            <person name="Liu S."/>
            <person name="Liu Z."/>
            <person name="Nagel D.H."/>
            <person name="McCann M.C."/>
            <person name="SanMiguel P."/>
            <person name="Myers A.M."/>
            <person name="Nettleton D."/>
            <person name="Nguyen J."/>
            <person name="Penning B.W."/>
            <person name="Ponnala L."/>
            <person name="Schneider K.L."/>
            <person name="Schwartz D.C."/>
            <person name="Sharma A."/>
            <person name="Soderlund C."/>
            <person name="Springer N.M."/>
            <person name="Sun Q."/>
            <person name="Wang H."/>
            <person name="Waterman M."/>
            <person name="Westerman R."/>
            <person name="Wolfgruber T.K."/>
            <person name="Yang L."/>
            <person name="Yu Y."/>
            <person name="Zhang L."/>
            <person name="Zhou S."/>
            <person name="Zhu Q."/>
            <person name="Bennetzen J.L."/>
            <person name="Dawe R.K."/>
            <person name="Jiang J."/>
            <person name="Jiang N."/>
            <person name="Presting G.G."/>
            <person name="Wessler S.R."/>
            <person name="Aluru S."/>
            <person name="Martienssen R.A."/>
            <person name="Clifton S.W."/>
            <person name="McCombie W.R."/>
            <person name="Wing R.A."/>
            <person name="Wilson R.K."/>
        </authorList>
    </citation>
    <scope>NUCLEOTIDE SEQUENCE [LARGE SCALE GENOMIC DNA]</scope>
    <source>
        <strain evidence="15">cv. B73</strain>
    </source>
</reference>
<evidence type="ECO:0000259" key="11">
    <source>
        <dbReference type="Pfam" id="PF23598"/>
    </source>
</evidence>
<evidence type="ECO:0000256" key="6">
    <source>
        <dbReference type="ARBA" id="ARBA00023054"/>
    </source>
</evidence>
<keyword evidence="3" id="KW-0677">Repeat</keyword>
<dbReference type="Gene3D" id="1.10.8.430">
    <property type="entry name" value="Helical domain of apoptotic protease-activating factors"/>
    <property type="match status" value="1"/>
</dbReference>
<dbReference type="ExpressionAtlas" id="Q5BMB3">
    <property type="expression patterns" value="baseline and differential"/>
</dbReference>
<accession>Q5BMB3</accession>
<evidence type="ECO:0007829" key="16">
    <source>
        <dbReference type="PeptideAtlas" id="Q5BMB3"/>
    </source>
</evidence>
<dbReference type="Pfam" id="PF00931">
    <property type="entry name" value="NB-ARC"/>
    <property type="match status" value="1"/>
</dbReference>
<dbReference type="Gene3D" id="1.20.5.4130">
    <property type="match status" value="1"/>
</dbReference>
<keyword evidence="6" id="KW-0175">Coiled coil</keyword>
<dbReference type="SUPFAM" id="SSF52058">
    <property type="entry name" value="L domain-like"/>
    <property type="match status" value="1"/>
</dbReference>
<dbReference type="InterPro" id="IPR002182">
    <property type="entry name" value="NB-ARC"/>
</dbReference>
<feature type="domain" description="Disease resistance R13L4/SHOC-2-like LRR" evidence="11">
    <location>
        <begin position="582"/>
        <end position="890"/>
    </location>
</feature>
<keyword evidence="15" id="KW-1185">Reference proteome</keyword>
<evidence type="ECO:0000313" key="12">
    <source>
        <dbReference type="EMBL" id="AAX31149.1"/>
    </source>
</evidence>
<gene>
    <name evidence="12" type="primary">rxo1</name>
    <name evidence="14" type="synonym">LOC103629015</name>
    <name evidence="13" type="ORF">ZEAMMB73_Zm00001d035183</name>
</gene>
<dbReference type="FunFam" id="1.10.10.10:FF:000322">
    <property type="entry name" value="Probable disease resistance protein At1g63360"/>
    <property type="match status" value="1"/>
</dbReference>
<dbReference type="SMR" id="Q5BMB3"/>
<keyword evidence="4" id="KW-0547">Nucleotide-binding</keyword>
<dbReference type="GO" id="GO:0042742">
    <property type="term" value="P:defense response to bacterium"/>
    <property type="evidence" value="ECO:0007669"/>
    <property type="project" value="UniProtKB-ARBA"/>
</dbReference>
<evidence type="ECO:0000256" key="2">
    <source>
        <dbReference type="ARBA" id="ARBA00022614"/>
    </source>
</evidence>